<dbReference type="RefSeq" id="WP_076754483.1">
    <property type="nucleotide sequence ID" value="NZ_CP023018.1"/>
</dbReference>
<dbReference type="GO" id="GO:0008199">
    <property type="term" value="F:ferric iron binding"/>
    <property type="evidence" value="ECO:0007669"/>
    <property type="project" value="InterPro"/>
</dbReference>
<dbReference type="InterPro" id="IPR020895">
    <property type="entry name" value="Frataxin_CS"/>
</dbReference>
<comment type="similarity">
    <text evidence="1 4">Belongs to the frataxin family.</text>
</comment>
<dbReference type="OrthoDB" id="285675at2"/>
<keyword evidence="2 4" id="KW-0479">Metal-binding</keyword>
<proteinExistence type="inferred from homology"/>
<evidence type="ECO:0000313" key="6">
    <source>
        <dbReference type="Proteomes" id="UP000223759"/>
    </source>
</evidence>
<dbReference type="SMART" id="SM01219">
    <property type="entry name" value="Frataxin_Cyay"/>
    <property type="match status" value="1"/>
</dbReference>
<evidence type="ECO:0000256" key="3">
    <source>
        <dbReference type="ARBA" id="ARBA00023004"/>
    </source>
</evidence>
<keyword evidence="3 4" id="KW-0408">Iron</keyword>
<dbReference type="EMBL" id="FTPK01000001">
    <property type="protein sequence ID" value="SIT65957.1"/>
    <property type="molecule type" value="Genomic_DNA"/>
</dbReference>
<dbReference type="NCBIfam" id="TIGR03421">
    <property type="entry name" value="FeS_CyaY"/>
    <property type="match status" value="1"/>
</dbReference>
<dbReference type="PANTHER" id="PTHR16821:SF2">
    <property type="entry name" value="FRATAXIN, MITOCHONDRIAL"/>
    <property type="match status" value="1"/>
</dbReference>
<accession>A0A1R3VN45</accession>
<dbReference type="InterPro" id="IPR002908">
    <property type="entry name" value="Frataxin/CyaY"/>
</dbReference>
<comment type="function">
    <text evidence="4">Involved in iron-sulfur (Fe-S) cluster assembly. May act as a regulator of Fe-S biogenesis.</text>
</comment>
<name>A0A1R3VN45_9GAMM</name>
<dbReference type="GO" id="GO:0005737">
    <property type="term" value="C:cytoplasm"/>
    <property type="evidence" value="ECO:0007669"/>
    <property type="project" value="UniProtKB-ARBA"/>
</dbReference>
<protein>
    <recommendedName>
        <fullName evidence="4">Iron-sulfur cluster assembly protein CyaY</fullName>
    </recommendedName>
</protein>
<evidence type="ECO:0000256" key="2">
    <source>
        <dbReference type="ARBA" id="ARBA00022723"/>
    </source>
</evidence>
<dbReference type="SUPFAM" id="SSF55387">
    <property type="entry name" value="Frataxin/Nqo15-like"/>
    <property type="match status" value="1"/>
</dbReference>
<dbReference type="PANTHER" id="PTHR16821">
    <property type="entry name" value="FRATAXIN"/>
    <property type="match status" value="1"/>
</dbReference>
<organism evidence="5 6">
    <name type="scientific">Ectothiorhodosinus mongolicus</name>
    <dbReference type="NCBI Taxonomy" id="233100"/>
    <lineage>
        <taxon>Bacteria</taxon>
        <taxon>Pseudomonadati</taxon>
        <taxon>Pseudomonadota</taxon>
        <taxon>Gammaproteobacteria</taxon>
        <taxon>Chromatiales</taxon>
        <taxon>Ectothiorhodospiraceae</taxon>
        <taxon>Ectothiorhodosinus</taxon>
    </lineage>
</organism>
<dbReference type="Pfam" id="PF01491">
    <property type="entry name" value="Frataxin_Cyay"/>
    <property type="match status" value="1"/>
</dbReference>
<sequence>MSNASFAVQADEFLEDLVERMSAIDSLADLDADIVDGVLKVEFDDGSKLIINRQEPVRQIWLASPEGPAHYSRSSDGASWEDDKTGEDIYATLNRVFSQKMDEPISL</sequence>
<dbReference type="STRING" id="233100.SAMN05216526_0407"/>
<dbReference type="InterPro" id="IPR036524">
    <property type="entry name" value="Frataxin/CyaY_sf"/>
</dbReference>
<dbReference type="PROSITE" id="PS01344">
    <property type="entry name" value="FRATAXIN_1"/>
    <property type="match status" value="1"/>
</dbReference>
<evidence type="ECO:0000256" key="1">
    <source>
        <dbReference type="ARBA" id="ARBA00008183"/>
    </source>
</evidence>
<evidence type="ECO:0000256" key="4">
    <source>
        <dbReference type="HAMAP-Rule" id="MF_00142"/>
    </source>
</evidence>
<evidence type="ECO:0000313" key="5">
    <source>
        <dbReference type="EMBL" id="SIT65957.1"/>
    </source>
</evidence>
<dbReference type="InterPro" id="IPR047584">
    <property type="entry name" value="CyaY"/>
</dbReference>
<dbReference type="GO" id="GO:0016226">
    <property type="term" value="P:iron-sulfur cluster assembly"/>
    <property type="evidence" value="ECO:0007669"/>
    <property type="project" value="UniProtKB-UniRule"/>
</dbReference>
<dbReference type="AlphaFoldDB" id="A0A1R3VN45"/>
<gene>
    <name evidence="4" type="primary">cyaY</name>
    <name evidence="5" type="ORF">SAMN05216526_0407</name>
</gene>
<dbReference type="HAMAP" id="MF_00142">
    <property type="entry name" value="CyaY"/>
    <property type="match status" value="1"/>
</dbReference>
<reference evidence="5 6" key="1">
    <citation type="submission" date="2017-01" db="EMBL/GenBank/DDBJ databases">
        <authorList>
            <person name="Mah S.A."/>
            <person name="Swanson W.J."/>
            <person name="Moy G.W."/>
            <person name="Vacquier V.D."/>
        </authorList>
    </citation>
    <scope>NUCLEOTIDE SEQUENCE [LARGE SCALE GENOMIC DNA]</scope>
    <source>
        <strain evidence="5 6">M9</strain>
    </source>
</reference>
<dbReference type="PROSITE" id="PS50810">
    <property type="entry name" value="FRATAXIN_2"/>
    <property type="match status" value="1"/>
</dbReference>
<dbReference type="Proteomes" id="UP000223759">
    <property type="component" value="Unassembled WGS sequence"/>
</dbReference>
<dbReference type="Gene3D" id="3.30.920.10">
    <property type="entry name" value="Frataxin/CyaY"/>
    <property type="match status" value="1"/>
</dbReference>
<keyword evidence="6" id="KW-1185">Reference proteome</keyword>